<evidence type="ECO:0000313" key="1">
    <source>
        <dbReference type="EMBL" id="PNR32732.1"/>
    </source>
</evidence>
<dbReference type="EnsemblPlants" id="Pp3c20_3790V3.1">
    <property type="protein sequence ID" value="Pp3c20_3790V3.1"/>
    <property type="gene ID" value="Pp3c20_3790"/>
</dbReference>
<dbReference type="Gramene" id="Pp3c20_3790V3.1">
    <property type="protein sequence ID" value="Pp3c20_3790V3.1"/>
    <property type="gene ID" value="Pp3c20_3790"/>
</dbReference>
<keyword evidence="3" id="KW-1185">Reference proteome</keyword>
<reference evidence="2" key="3">
    <citation type="submission" date="2020-12" db="UniProtKB">
        <authorList>
            <consortium name="EnsemblPlants"/>
        </authorList>
    </citation>
    <scope>IDENTIFICATION</scope>
</reference>
<dbReference type="AlphaFoldDB" id="A0A2K1ITY3"/>
<proteinExistence type="predicted"/>
<sequence length="45" mass="5020">MLHCLHEIQICVGVTQHSFPNYVPKFVPRFVQALPILSKLLSTGG</sequence>
<accession>A0A2K1ITY3</accession>
<dbReference type="InParanoid" id="A0A2K1ITY3"/>
<dbReference type="Proteomes" id="UP000006727">
    <property type="component" value="Chromosome 20"/>
</dbReference>
<gene>
    <name evidence="1" type="ORF">PHYPA_024674</name>
</gene>
<reference evidence="1 3" key="1">
    <citation type="journal article" date="2008" name="Science">
        <title>The Physcomitrella genome reveals evolutionary insights into the conquest of land by plants.</title>
        <authorList>
            <person name="Rensing S."/>
            <person name="Lang D."/>
            <person name="Zimmer A."/>
            <person name="Terry A."/>
            <person name="Salamov A."/>
            <person name="Shapiro H."/>
            <person name="Nishiyama T."/>
            <person name="Perroud P.-F."/>
            <person name="Lindquist E."/>
            <person name="Kamisugi Y."/>
            <person name="Tanahashi T."/>
            <person name="Sakakibara K."/>
            <person name="Fujita T."/>
            <person name="Oishi K."/>
            <person name="Shin-I T."/>
            <person name="Kuroki Y."/>
            <person name="Toyoda A."/>
            <person name="Suzuki Y."/>
            <person name="Hashimoto A."/>
            <person name="Yamaguchi K."/>
            <person name="Sugano A."/>
            <person name="Kohara Y."/>
            <person name="Fujiyama A."/>
            <person name="Anterola A."/>
            <person name="Aoki S."/>
            <person name="Ashton N."/>
            <person name="Barbazuk W.B."/>
            <person name="Barker E."/>
            <person name="Bennetzen J."/>
            <person name="Bezanilla M."/>
            <person name="Blankenship R."/>
            <person name="Cho S.H."/>
            <person name="Dutcher S."/>
            <person name="Estelle M."/>
            <person name="Fawcett J.A."/>
            <person name="Gundlach H."/>
            <person name="Hanada K."/>
            <person name="Heyl A."/>
            <person name="Hicks K.A."/>
            <person name="Hugh J."/>
            <person name="Lohr M."/>
            <person name="Mayer K."/>
            <person name="Melkozernov A."/>
            <person name="Murata T."/>
            <person name="Nelson D."/>
            <person name="Pils B."/>
            <person name="Prigge M."/>
            <person name="Reiss B."/>
            <person name="Renner T."/>
            <person name="Rombauts S."/>
            <person name="Rushton P."/>
            <person name="Sanderfoot A."/>
            <person name="Schween G."/>
            <person name="Shiu S.-H."/>
            <person name="Stueber K."/>
            <person name="Theodoulou F.L."/>
            <person name="Tu H."/>
            <person name="Van de Peer Y."/>
            <person name="Verrier P.J."/>
            <person name="Waters E."/>
            <person name="Wood A."/>
            <person name="Yang L."/>
            <person name="Cove D."/>
            <person name="Cuming A."/>
            <person name="Hasebe M."/>
            <person name="Lucas S."/>
            <person name="Mishler D.B."/>
            <person name="Reski R."/>
            <person name="Grigoriev I."/>
            <person name="Quatrano R.S."/>
            <person name="Boore J.L."/>
        </authorList>
    </citation>
    <scope>NUCLEOTIDE SEQUENCE [LARGE SCALE GENOMIC DNA]</scope>
    <source>
        <strain evidence="2 3">cv. Gransden 2004</strain>
    </source>
</reference>
<protein>
    <submittedName>
        <fullName evidence="1 2">Uncharacterized protein</fullName>
    </submittedName>
</protein>
<reference evidence="1 3" key="2">
    <citation type="journal article" date="2018" name="Plant J.">
        <title>The Physcomitrella patens chromosome-scale assembly reveals moss genome structure and evolution.</title>
        <authorList>
            <person name="Lang D."/>
            <person name="Ullrich K.K."/>
            <person name="Murat F."/>
            <person name="Fuchs J."/>
            <person name="Jenkins J."/>
            <person name="Haas F.B."/>
            <person name="Piednoel M."/>
            <person name="Gundlach H."/>
            <person name="Van Bel M."/>
            <person name="Meyberg R."/>
            <person name="Vives C."/>
            <person name="Morata J."/>
            <person name="Symeonidi A."/>
            <person name="Hiss M."/>
            <person name="Muchero W."/>
            <person name="Kamisugi Y."/>
            <person name="Saleh O."/>
            <person name="Blanc G."/>
            <person name="Decker E.L."/>
            <person name="van Gessel N."/>
            <person name="Grimwood J."/>
            <person name="Hayes R.D."/>
            <person name="Graham S.W."/>
            <person name="Gunter L.E."/>
            <person name="McDaniel S.F."/>
            <person name="Hoernstein S.N.W."/>
            <person name="Larsson A."/>
            <person name="Li F.W."/>
            <person name="Perroud P.F."/>
            <person name="Phillips J."/>
            <person name="Ranjan P."/>
            <person name="Rokshar D.S."/>
            <person name="Rothfels C.J."/>
            <person name="Schneider L."/>
            <person name="Shu S."/>
            <person name="Stevenson D.W."/>
            <person name="Thummler F."/>
            <person name="Tillich M."/>
            <person name="Villarreal Aguilar J.C."/>
            <person name="Widiez T."/>
            <person name="Wong G.K."/>
            <person name="Wymore A."/>
            <person name="Zhang Y."/>
            <person name="Zimmer A.D."/>
            <person name="Quatrano R.S."/>
            <person name="Mayer K.F.X."/>
            <person name="Goodstein D."/>
            <person name="Casacuberta J.M."/>
            <person name="Vandepoele K."/>
            <person name="Reski R."/>
            <person name="Cuming A.C."/>
            <person name="Tuskan G.A."/>
            <person name="Maumus F."/>
            <person name="Salse J."/>
            <person name="Schmutz J."/>
            <person name="Rensing S.A."/>
        </authorList>
    </citation>
    <scope>NUCLEOTIDE SEQUENCE [LARGE SCALE GENOMIC DNA]</scope>
    <source>
        <strain evidence="2 3">cv. Gransden 2004</strain>
    </source>
</reference>
<evidence type="ECO:0000313" key="2">
    <source>
        <dbReference type="EnsemblPlants" id="Pp3c20_3790V3.1"/>
    </source>
</evidence>
<dbReference type="EMBL" id="ABEU02000020">
    <property type="protein sequence ID" value="PNR32732.1"/>
    <property type="molecule type" value="Genomic_DNA"/>
</dbReference>
<organism evidence="1">
    <name type="scientific">Physcomitrium patens</name>
    <name type="common">Spreading-leaved earth moss</name>
    <name type="synonym">Physcomitrella patens</name>
    <dbReference type="NCBI Taxonomy" id="3218"/>
    <lineage>
        <taxon>Eukaryota</taxon>
        <taxon>Viridiplantae</taxon>
        <taxon>Streptophyta</taxon>
        <taxon>Embryophyta</taxon>
        <taxon>Bryophyta</taxon>
        <taxon>Bryophytina</taxon>
        <taxon>Bryopsida</taxon>
        <taxon>Funariidae</taxon>
        <taxon>Funariales</taxon>
        <taxon>Funariaceae</taxon>
        <taxon>Physcomitrium</taxon>
    </lineage>
</organism>
<name>A0A2K1ITY3_PHYPA</name>
<evidence type="ECO:0000313" key="3">
    <source>
        <dbReference type="Proteomes" id="UP000006727"/>
    </source>
</evidence>